<evidence type="ECO:0000256" key="4">
    <source>
        <dbReference type="ARBA" id="ARBA00022801"/>
    </source>
</evidence>
<dbReference type="InterPro" id="IPR013022">
    <property type="entry name" value="Xyl_isomerase-like_TIM-brl"/>
</dbReference>
<keyword evidence="3 7" id="KW-0227">DNA damage</keyword>
<feature type="binding site" evidence="7">
    <location>
        <position position="176"/>
    </location>
    <ligand>
        <name>Zn(2+)</name>
        <dbReference type="ChEBI" id="CHEBI:29105"/>
        <label>2</label>
    </ligand>
</feature>
<keyword evidence="2 7" id="KW-0479">Metal-binding</keyword>
<feature type="binding site" evidence="7">
    <location>
        <position position="66"/>
    </location>
    <ligand>
        <name>Zn(2+)</name>
        <dbReference type="ChEBI" id="CHEBI:29105"/>
        <label>1</label>
    </ligand>
</feature>
<comment type="similarity">
    <text evidence="1 7">Belongs to the AP endonuclease 2 family.</text>
</comment>
<proteinExistence type="inferred from homology"/>
<comment type="caution">
    <text evidence="9">The sequence shown here is derived from an EMBL/GenBank/DDBJ whole genome shotgun (WGS) entry which is preliminary data.</text>
</comment>
<evidence type="ECO:0000256" key="1">
    <source>
        <dbReference type="ARBA" id="ARBA00005340"/>
    </source>
</evidence>
<feature type="binding site" evidence="7">
    <location>
        <position position="179"/>
    </location>
    <ligand>
        <name>Zn(2+)</name>
        <dbReference type="ChEBI" id="CHEBI:29105"/>
        <label>3</label>
    </ligand>
</feature>
<organism evidence="9 10">
    <name type="scientific">Candidatus Uhrbacteria bacterium RIFCSPHIGHO2_01_FULL_63_20</name>
    <dbReference type="NCBI Taxonomy" id="1802385"/>
    <lineage>
        <taxon>Bacteria</taxon>
        <taxon>Candidatus Uhriibacteriota</taxon>
    </lineage>
</organism>
<sequence length="278" mass="30034">MLFGAHVSAAGGLWNAPKNAAELGCECFQMFSRPPQGGKPSPITADVAKRFTDAMKEHGQKAAYIHAPYFVNLASAEPRIRHSSVSIIRDELERGSALGCDAVMFHPGSAKDVGQEKGIEMVIEGLDKILDGYTGKCQLLAEISAGAGAVMGDSFEEIAAFLDGAKRGKEIGVCFDTQHAFASGYDLRTPEAVVATFAEFDSVVGLEKLVMSHCNDSLVDFEAHKDRHEHLGKGKIGLEGFKSIVGLEELQHINLILETPWDDGVSEDLRLLKEFRSA</sequence>
<accession>A0A1F7TM18</accession>
<dbReference type="Pfam" id="PF01261">
    <property type="entry name" value="AP_endonuc_2"/>
    <property type="match status" value="1"/>
</dbReference>
<dbReference type="GO" id="GO:0003677">
    <property type="term" value="F:DNA binding"/>
    <property type="evidence" value="ECO:0007669"/>
    <property type="project" value="InterPro"/>
</dbReference>
<evidence type="ECO:0000313" key="9">
    <source>
        <dbReference type="EMBL" id="OGL67033.1"/>
    </source>
</evidence>
<dbReference type="EMBL" id="MGDT01000004">
    <property type="protein sequence ID" value="OGL67033.1"/>
    <property type="molecule type" value="Genomic_DNA"/>
</dbReference>
<dbReference type="PROSITE" id="PS51432">
    <property type="entry name" value="AP_NUCLEASE_F2_4"/>
    <property type="match status" value="1"/>
</dbReference>
<name>A0A1F7TM18_9BACT</name>
<feature type="binding site" evidence="7">
    <location>
        <position position="142"/>
    </location>
    <ligand>
        <name>Zn(2+)</name>
        <dbReference type="ChEBI" id="CHEBI:29105"/>
        <label>2</label>
    </ligand>
</feature>
<feature type="domain" description="Xylose isomerase-like TIM barrel" evidence="8">
    <location>
        <begin position="18"/>
        <end position="274"/>
    </location>
</feature>
<evidence type="ECO:0000256" key="2">
    <source>
        <dbReference type="ARBA" id="ARBA00022723"/>
    </source>
</evidence>
<feature type="binding site" evidence="7">
    <location>
        <position position="228"/>
    </location>
    <ligand>
        <name>Zn(2+)</name>
        <dbReference type="ChEBI" id="CHEBI:29105"/>
        <label>3</label>
    </ligand>
</feature>
<dbReference type="GO" id="GO:0008833">
    <property type="term" value="F:deoxyribonuclease IV (phage-T4-induced) activity"/>
    <property type="evidence" value="ECO:0007669"/>
    <property type="project" value="UniProtKB-UniRule"/>
</dbReference>
<evidence type="ECO:0000256" key="7">
    <source>
        <dbReference type="HAMAP-Rule" id="MF_00152"/>
    </source>
</evidence>
<dbReference type="NCBIfam" id="TIGR00587">
    <property type="entry name" value="nfo"/>
    <property type="match status" value="1"/>
</dbReference>
<dbReference type="InterPro" id="IPR001719">
    <property type="entry name" value="AP_endonuc_2"/>
</dbReference>
<keyword evidence="5 7" id="KW-0862">Zinc</keyword>
<dbReference type="Gene3D" id="3.20.20.150">
    <property type="entry name" value="Divalent-metal-dependent TIM barrel enzymes"/>
    <property type="match status" value="1"/>
</dbReference>
<dbReference type="AlphaFoldDB" id="A0A1F7TM18"/>
<dbReference type="CDD" id="cd00019">
    <property type="entry name" value="AP2Ec"/>
    <property type="match status" value="1"/>
</dbReference>
<dbReference type="PANTHER" id="PTHR21445">
    <property type="entry name" value="ENDONUCLEASE IV ENDODEOXYRIBONUCLEASE IV"/>
    <property type="match status" value="1"/>
</dbReference>
<dbReference type="GO" id="GO:0008270">
    <property type="term" value="F:zinc ion binding"/>
    <property type="evidence" value="ECO:0007669"/>
    <property type="project" value="UniProtKB-UniRule"/>
</dbReference>
<dbReference type="Proteomes" id="UP000177885">
    <property type="component" value="Unassembled WGS sequence"/>
</dbReference>
<evidence type="ECO:0000313" key="10">
    <source>
        <dbReference type="Proteomes" id="UP000177885"/>
    </source>
</evidence>
<feature type="binding site" evidence="7">
    <location>
        <position position="258"/>
    </location>
    <ligand>
        <name>Zn(2+)</name>
        <dbReference type="ChEBI" id="CHEBI:29105"/>
        <label>2</label>
    </ligand>
</feature>
<evidence type="ECO:0000259" key="8">
    <source>
        <dbReference type="Pfam" id="PF01261"/>
    </source>
</evidence>
<protein>
    <recommendedName>
        <fullName evidence="7">Probable endonuclease 4</fullName>
        <ecNumber evidence="7">3.1.21.2</ecNumber>
    </recommendedName>
    <alternativeName>
        <fullName evidence="7">Endodeoxyribonuclease IV</fullName>
    </alternativeName>
    <alternativeName>
        <fullName evidence="7">Endonuclease IV</fullName>
    </alternativeName>
</protein>
<feature type="binding site" evidence="7">
    <location>
        <position position="142"/>
    </location>
    <ligand>
        <name>Zn(2+)</name>
        <dbReference type="ChEBI" id="CHEBI:29105"/>
        <label>1</label>
    </ligand>
</feature>
<comment type="function">
    <text evidence="7">Endonuclease IV plays a role in DNA repair. It cleaves phosphodiester bonds at apurinic or apyrimidinic (AP) sites, generating a 3'-hydroxyl group and a 5'-terminal sugar phosphate.</text>
</comment>
<dbReference type="EC" id="3.1.21.2" evidence="7"/>
<evidence type="ECO:0000256" key="3">
    <source>
        <dbReference type="ARBA" id="ARBA00022763"/>
    </source>
</evidence>
<dbReference type="HAMAP" id="MF_00152">
    <property type="entry name" value="Nfo"/>
    <property type="match status" value="1"/>
</dbReference>
<evidence type="ECO:0000256" key="6">
    <source>
        <dbReference type="ARBA" id="ARBA00023204"/>
    </source>
</evidence>
<keyword evidence="4 7" id="KW-0378">Hydrolase</keyword>
<dbReference type="InterPro" id="IPR036237">
    <property type="entry name" value="Xyl_isomerase-like_sf"/>
</dbReference>
<keyword evidence="7" id="KW-0255">Endonuclease</keyword>
<feature type="binding site" evidence="7">
    <location>
        <position position="226"/>
    </location>
    <ligand>
        <name>Zn(2+)</name>
        <dbReference type="ChEBI" id="CHEBI:29105"/>
        <label>3</label>
    </ligand>
</feature>
<dbReference type="PANTHER" id="PTHR21445:SF0">
    <property type="entry name" value="APURINIC-APYRIMIDINIC ENDONUCLEASE"/>
    <property type="match status" value="1"/>
</dbReference>
<keyword evidence="6 7" id="KW-0234">DNA repair</keyword>
<dbReference type="GO" id="GO:0008081">
    <property type="term" value="F:phosphoric diester hydrolase activity"/>
    <property type="evidence" value="ECO:0007669"/>
    <property type="project" value="TreeGrafter"/>
</dbReference>
<comment type="cofactor">
    <cofactor evidence="7">
        <name>Zn(2+)</name>
        <dbReference type="ChEBI" id="CHEBI:29105"/>
    </cofactor>
    <text evidence="7">Binds 3 Zn(2+) ions.</text>
</comment>
<dbReference type="SMART" id="SM00518">
    <property type="entry name" value="AP2Ec"/>
    <property type="match status" value="1"/>
</dbReference>
<reference evidence="9 10" key="1">
    <citation type="journal article" date="2016" name="Nat. Commun.">
        <title>Thousands of microbial genomes shed light on interconnected biogeochemical processes in an aquifer system.</title>
        <authorList>
            <person name="Anantharaman K."/>
            <person name="Brown C.T."/>
            <person name="Hug L.A."/>
            <person name="Sharon I."/>
            <person name="Castelle C.J."/>
            <person name="Probst A.J."/>
            <person name="Thomas B.C."/>
            <person name="Singh A."/>
            <person name="Wilkins M.J."/>
            <person name="Karaoz U."/>
            <person name="Brodie E.L."/>
            <person name="Williams K.H."/>
            <person name="Hubbard S.S."/>
            <person name="Banfield J.F."/>
        </authorList>
    </citation>
    <scope>NUCLEOTIDE SEQUENCE [LARGE SCALE GENOMIC DNA]</scope>
</reference>
<feature type="binding site" evidence="7">
    <location>
        <position position="213"/>
    </location>
    <ligand>
        <name>Zn(2+)</name>
        <dbReference type="ChEBI" id="CHEBI:29105"/>
        <label>2</label>
    </ligand>
</feature>
<gene>
    <name evidence="7" type="primary">nfo</name>
    <name evidence="9" type="ORF">A2856_00920</name>
</gene>
<feature type="binding site" evidence="7">
    <location>
        <position position="106"/>
    </location>
    <ligand>
        <name>Zn(2+)</name>
        <dbReference type="ChEBI" id="CHEBI:29105"/>
        <label>1</label>
    </ligand>
</feature>
<dbReference type="GO" id="GO:0006284">
    <property type="term" value="P:base-excision repair"/>
    <property type="evidence" value="ECO:0007669"/>
    <property type="project" value="TreeGrafter"/>
</dbReference>
<dbReference type="GO" id="GO:0003906">
    <property type="term" value="F:DNA-(apurinic or apyrimidinic site) endonuclease activity"/>
    <property type="evidence" value="ECO:0007669"/>
    <property type="project" value="TreeGrafter"/>
</dbReference>
<comment type="catalytic activity">
    <reaction evidence="7">
        <text>Endonucleolytic cleavage to 5'-phosphooligonucleotide end-products.</text>
        <dbReference type="EC" id="3.1.21.2"/>
    </reaction>
</comment>
<dbReference type="FunFam" id="3.20.20.150:FF:000001">
    <property type="entry name" value="Probable endonuclease 4"/>
    <property type="match status" value="1"/>
</dbReference>
<dbReference type="SUPFAM" id="SSF51658">
    <property type="entry name" value="Xylose isomerase-like"/>
    <property type="match status" value="1"/>
</dbReference>
<dbReference type="STRING" id="1802385.A2856_00920"/>
<keyword evidence="7" id="KW-0540">Nuclease</keyword>
<evidence type="ECO:0000256" key="5">
    <source>
        <dbReference type="ARBA" id="ARBA00022833"/>
    </source>
</evidence>